<accession>A0A392T0G9</accession>
<proteinExistence type="predicted"/>
<sequence>MRFPSRVVVLWSGVANSVCRFDLLVLYVGPSLEEELVQ</sequence>
<dbReference type="Proteomes" id="UP000265520">
    <property type="component" value="Unassembled WGS sequence"/>
</dbReference>
<feature type="non-terminal residue" evidence="1">
    <location>
        <position position="38"/>
    </location>
</feature>
<dbReference type="EMBL" id="LXQA010480144">
    <property type="protein sequence ID" value="MCI54489.1"/>
    <property type="molecule type" value="Genomic_DNA"/>
</dbReference>
<reference evidence="1 2" key="1">
    <citation type="journal article" date="2018" name="Front. Plant Sci.">
        <title>Red Clover (Trifolium pratense) and Zigzag Clover (T. medium) - A Picture of Genomic Similarities and Differences.</title>
        <authorList>
            <person name="Dluhosova J."/>
            <person name="Istvanek J."/>
            <person name="Nedelnik J."/>
            <person name="Repkova J."/>
        </authorList>
    </citation>
    <scope>NUCLEOTIDE SEQUENCE [LARGE SCALE GENOMIC DNA]</scope>
    <source>
        <strain evidence="2">cv. 10/8</strain>
        <tissue evidence="1">Leaf</tissue>
    </source>
</reference>
<name>A0A392T0G9_9FABA</name>
<organism evidence="1 2">
    <name type="scientific">Trifolium medium</name>
    <dbReference type="NCBI Taxonomy" id="97028"/>
    <lineage>
        <taxon>Eukaryota</taxon>
        <taxon>Viridiplantae</taxon>
        <taxon>Streptophyta</taxon>
        <taxon>Embryophyta</taxon>
        <taxon>Tracheophyta</taxon>
        <taxon>Spermatophyta</taxon>
        <taxon>Magnoliopsida</taxon>
        <taxon>eudicotyledons</taxon>
        <taxon>Gunneridae</taxon>
        <taxon>Pentapetalae</taxon>
        <taxon>rosids</taxon>
        <taxon>fabids</taxon>
        <taxon>Fabales</taxon>
        <taxon>Fabaceae</taxon>
        <taxon>Papilionoideae</taxon>
        <taxon>50 kb inversion clade</taxon>
        <taxon>NPAAA clade</taxon>
        <taxon>Hologalegina</taxon>
        <taxon>IRL clade</taxon>
        <taxon>Trifolieae</taxon>
        <taxon>Trifolium</taxon>
    </lineage>
</organism>
<keyword evidence="2" id="KW-1185">Reference proteome</keyword>
<dbReference type="AlphaFoldDB" id="A0A392T0G9"/>
<comment type="caution">
    <text evidence="1">The sequence shown here is derived from an EMBL/GenBank/DDBJ whole genome shotgun (WGS) entry which is preliminary data.</text>
</comment>
<protein>
    <submittedName>
        <fullName evidence="1">Uncharacterized protein</fullName>
    </submittedName>
</protein>
<evidence type="ECO:0000313" key="2">
    <source>
        <dbReference type="Proteomes" id="UP000265520"/>
    </source>
</evidence>
<evidence type="ECO:0000313" key="1">
    <source>
        <dbReference type="EMBL" id="MCI54489.1"/>
    </source>
</evidence>